<keyword evidence="2" id="KW-1185">Reference proteome</keyword>
<dbReference type="AlphaFoldDB" id="A0A502G0N0"/>
<name>A0A502G0N0_9SPHN</name>
<gene>
    <name evidence="1" type="ORF">EAH76_10995</name>
</gene>
<organism evidence="1 2">
    <name type="scientific">Sphingomonas glacialis</name>
    <dbReference type="NCBI Taxonomy" id="658225"/>
    <lineage>
        <taxon>Bacteria</taxon>
        <taxon>Pseudomonadati</taxon>
        <taxon>Pseudomonadota</taxon>
        <taxon>Alphaproteobacteria</taxon>
        <taxon>Sphingomonadales</taxon>
        <taxon>Sphingomonadaceae</taxon>
        <taxon>Sphingomonas</taxon>
    </lineage>
</organism>
<dbReference type="Proteomes" id="UP000319931">
    <property type="component" value="Unassembled WGS sequence"/>
</dbReference>
<evidence type="ECO:0000313" key="2">
    <source>
        <dbReference type="Proteomes" id="UP000319931"/>
    </source>
</evidence>
<sequence>MINDRGSWLVACRKCAQHFAFDLRNPMESYSADCVIVERFDDDVGPYTGNAPRPGASAVYQLDMNPDEPRFELDAFAIFKCAKTGEDLEAAAFLALGKSWLRVADGRAQAANQMLARSQLPAVEHAVFAVDVPCSCGEPHRAIFYHAFRLDGSDMPPLDDLLLADVSGTDLTDVLTGVLSKTDVMQALEKLIARWRLFSDQILLATPFVAHQWKTKAERLAIWERLLAQLDPSRTMLMTRGATFKEYRAALIEFGLDHDMLSRFGLENRIVGDGKRKQDSHAKVYMGLGDTCEVLSGSANVVKGGSMENITFQALRRAKVETSYLTPLGISLPEPRPRLSHHLLIDCRDGEWRWNIMSGAAPKV</sequence>
<proteinExistence type="predicted"/>
<comment type="caution">
    <text evidence="1">The sequence shown here is derived from an EMBL/GenBank/DDBJ whole genome shotgun (WGS) entry which is preliminary data.</text>
</comment>
<protein>
    <submittedName>
        <fullName evidence="1">Uncharacterized protein</fullName>
    </submittedName>
</protein>
<reference evidence="1 2" key="1">
    <citation type="journal article" date="2019" name="Environ. Microbiol.">
        <title>Species interactions and distinct microbial communities in high Arctic permafrost affected cryosols are associated with the CH4 and CO2 gas fluxes.</title>
        <authorList>
            <person name="Altshuler I."/>
            <person name="Hamel J."/>
            <person name="Turney S."/>
            <person name="Magnuson E."/>
            <person name="Levesque R."/>
            <person name="Greer C."/>
            <person name="Whyte L.G."/>
        </authorList>
    </citation>
    <scope>NUCLEOTIDE SEQUENCE [LARGE SCALE GENOMIC DNA]</scope>
    <source>
        <strain evidence="1 2">E6.1</strain>
    </source>
</reference>
<evidence type="ECO:0000313" key="1">
    <source>
        <dbReference type="EMBL" id="TPG55090.1"/>
    </source>
</evidence>
<dbReference type="EMBL" id="RCZC01000002">
    <property type="protein sequence ID" value="TPG55090.1"/>
    <property type="molecule type" value="Genomic_DNA"/>
</dbReference>
<accession>A0A502G0N0</accession>